<reference evidence="1" key="2">
    <citation type="journal article" date="2014" name="ISME J.">
        <title>Microbial stratification in low pH oxic and suboxic macroscopic growths along an acid mine drainage.</title>
        <authorList>
            <person name="Mendez-Garcia C."/>
            <person name="Mesa V."/>
            <person name="Sprenger R.R."/>
            <person name="Richter M."/>
            <person name="Diez M.S."/>
            <person name="Solano J."/>
            <person name="Bargiela R."/>
            <person name="Golyshina O.V."/>
            <person name="Manteca A."/>
            <person name="Ramos J.L."/>
            <person name="Gallego J.R."/>
            <person name="Llorente I."/>
            <person name="Martins Dos Santos V.A."/>
            <person name="Jensen O.N."/>
            <person name="Pelaez A.I."/>
            <person name="Sanchez J."/>
            <person name="Ferrer M."/>
        </authorList>
    </citation>
    <scope>NUCLEOTIDE SEQUENCE</scope>
</reference>
<accession>T0ZNH0</accession>
<dbReference type="AlphaFoldDB" id="T0ZNH0"/>
<keyword evidence="1" id="KW-0378">Hydrolase</keyword>
<dbReference type="Gene3D" id="3.40.50.300">
    <property type="entry name" value="P-loop containing nucleotide triphosphate hydrolases"/>
    <property type="match status" value="1"/>
</dbReference>
<evidence type="ECO:0000313" key="1">
    <source>
        <dbReference type="EMBL" id="EQD46213.1"/>
    </source>
</evidence>
<organism evidence="1">
    <name type="scientific">mine drainage metagenome</name>
    <dbReference type="NCBI Taxonomy" id="410659"/>
    <lineage>
        <taxon>unclassified sequences</taxon>
        <taxon>metagenomes</taxon>
        <taxon>ecological metagenomes</taxon>
    </lineage>
</organism>
<reference evidence="1" key="1">
    <citation type="submission" date="2013-08" db="EMBL/GenBank/DDBJ databases">
        <authorList>
            <person name="Mendez C."/>
            <person name="Richter M."/>
            <person name="Ferrer M."/>
            <person name="Sanchez J."/>
        </authorList>
    </citation>
    <scope>NUCLEOTIDE SEQUENCE</scope>
</reference>
<keyword evidence="1" id="KW-0347">Helicase</keyword>
<name>T0ZNH0_9ZZZZ</name>
<dbReference type="EMBL" id="AUZZ01006475">
    <property type="protein sequence ID" value="EQD46213.1"/>
    <property type="molecule type" value="Genomic_DNA"/>
</dbReference>
<sequence length="157" mass="17136">MDGLAASIELRYARVECLWNLTLAQNPDLRGIALERRHDLVGTFAALERQRLKDNVTTILANHLAQVPQGAMGEMKVIRGEIGKKRGHIALRRLFERAGTAIQRIKPVLLMSPISVAQFLPPGAISFDLLVIDEASQVRPEDALGAIARAGQIVVVG</sequence>
<proteinExistence type="predicted"/>
<protein>
    <submittedName>
        <fullName evidence="1">DNA/RNA helicase</fullName>
    </submittedName>
</protein>
<keyword evidence="1" id="KW-0067">ATP-binding</keyword>
<dbReference type="GO" id="GO:0004386">
    <property type="term" value="F:helicase activity"/>
    <property type="evidence" value="ECO:0007669"/>
    <property type="project" value="UniProtKB-KW"/>
</dbReference>
<feature type="non-terminal residue" evidence="1">
    <location>
        <position position="157"/>
    </location>
</feature>
<keyword evidence="1" id="KW-0547">Nucleotide-binding</keyword>
<dbReference type="InterPro" id="IPR027417">
    <property type="entry name" value="P-loop_NTPase"/>
</dbReference>
<gene>
    <name evidence="1" type="ORF">B2A_08974</name>
</gene>
<comment type="caution">
    <text evidence="1">The sequence shown here is derived from an EMBL/GenBank/DDBJ whole genome shotgun (WGS) entry which is preliminary data.</text>
</comment>